<organism evidence="2 3">
    <name type="scientific">Austropuccinia psidii MF-1</name>
    <dbReference type="NCBI Taxonomy" id="1389203"/>
    <lineage>
        <taxon>Eukaryota</taxon>
        <taxon>Fungi</taxon>
        <taxon>Dikarya</taxon>
        <taxon>Basidiomycota</taxon>
        <taxon>Pucciniomycotina</taxon>
        <taxon>Pucciniomycetes</taxon>
        <taxon>Pucciniales</taxon>
        <taxon>Sphaerophragmiaceae</taxon>
        <taxon>Austropuccinia</taxon>
    </lineage>
</organism>
<protein>
    <submittedName>
        <fullName evidence="2">Uncharacterized protein</fullName>
    </submittedName>
</protein>
<name>A0A9Q3PZV0_9BASI</name>
<dbReference type="EMBL" id="AVOT02106752">
    <property type="protein sequence ID" value="MBW0580114.1"/>
    <property type="molecule type" value="Genomic_DNA"/>
</dbReference>
<comment type="caution">
    <text evidence="2">The sequence shown here is derived from an EMBL/GenBank/DDBJ whole genome shotgun (WGS) entry which is preliminary data.</text>
</comment>
<evidence type="ECO:0000313" key="2">
    <source>
        <dbReference type="EMBL" id="MBW0580114.1"/>
    </source>
</evidence>
<dbReference type="Proteomes" id="UP000765509">
    <property type="component" value="Unassembled WGS sequence"/>
</dbReference>
<proteinExistence type="predicted"/>
<accession>A0A9Q3PZV0</accession>
<reference evidence="2" key="1">
    <citation type="submission" date="2021-03" db="EMBL/GenBank/DDBJ databases">
        <title>Draft genome sequence of rust myrtle Austropuccinia psidii MF-1, a brazilian biotype.</title>
        <authorList>
            <person name="Quecine M.C."/>
            <person name="Pachon D.M.R."/>
            <person name="Bonatelli M.L."/>
            <person name="Correr F.H."/>
            <person name="Franceschini L.M."/>
            <person name="Leite T.F."/>
            <person name="Margarido G.R.A."/>
            <person name="Almeida C.A."/>
            <person name="Ferrarezi J.A."/>
            <person name="Labate C.A."/>
        </authorList>
    </citation>
    <scope>NUCLEOTIDE SEQUENCE</scope>
    <source>
        <strain evidence="2">MF-1</strain>
    </source>
</reference>
<evidence type="ECO:0000256" key="1">
    <source>
        <dbReference type="SAM" id="MobiDB-lite"/>
    </source>
</evidence>
<sequence>MEDSTSSTSFQRLARKFDTLIASPEAEMTAIPVVRYEQFQTSSHRDIPVSAQELVYGRNKAGVGTSDKPLDRDNELLSSIEEDLRPKKYRGPSEGFDSNVFQRESSKKSILPEDKKKQLTQKKENSPVEAPQSSKSKNMPQKVPKKGKKF</sequence>
<dbReference type="AlphaFoldDB" id="A0A9Q3PZV0"/>
<gene>
    <name evidence="2" type="ORF">O181_119829</name>
</gene>
<evidence type="ECO:0000313" key="3">
    <source>
        <dbReference type="Proteomes" id="UP000765509"/>
    </source>
</evidence>
<feature type="compositionally biased region" description="Basic and acidic residues" evidence="1">
    <location>
        <begin position="104"/>
        <end position="126"/>
    </location>
</feature>
<keyword evidence="3" id="KW-1185">Reference proteome</keyword>
<feature type="region of interest" description="Disordered" evidence="1">
    <location>
        <begin position="40"/>
        <end position="150"/>
    </location>
</feature>